<evidence type="ECO:0000259" key="2">
    <source>
        <dbReference type="Pfam" id="PF03981"/>
    </source>
</evidence>
<sequence>MSLFSRLFRPKPMEPTGISALWHRTIAIAREPEWYANAGVADTIEGRFDMVSAVTALVLIRLESTDPKNGVALTEMFITDMDGQLREEGVGDLMVGKHIGKLVSALGGRIAAYREGLESADDALLEQAVDRNVTLLDGAAPAPVAQRLRALSADLAAMDDGDILEGRVMR</sequence>
<evidence type="ECO:0000256" key="1">
    <source>
        <dbReference type="ARBA" id="ARBA00006436"/>
    </source>
</evidence>
<proteinExistence type="inferred from homology"/>
<dbReference type="Proteomes" id="UP000612349">
    <property type="component" value="Unassembled WGS sequence"/>
</dbReference>
<dbReference type="AlphaFoldDB" id="A0A916Z6D6"/>
<gene>
    <name evidence="3" type="ORF">GCM10010990_30880</name>
</gene>
<accession>A0A916Z6D6</accession>
<evidence type="ECO:0000313" key="3">
    <source>
        <dbReference type="EMBL" id="GGD78830.1"/>
    </source>
</evidence>
<comment type="similarity">
    <text evidence="1">Belongs to the UPF0174 family.</text>
</comment>
<reference evidence="3" key="1">
    <citation type="journal article" date="2014" name="Int. J. Syst. Evol. Microbiol.">
        <title>Complete genome sequence of Corynebacterium casei LMG S-19264T (=DSM 44701T), isolated from a smear-ripened cheese.</title>
        <authorList>
            <consortium name="US DOE Joint Genome Institute (JGI-PGF)"/>
            <person name="Walter F."/>
            <person name="Albersmeier A."/>
            <person name="Kalinowski J."/>
            <person name="Ruckert C."/>
        </authorList>
    </citation>
    <scope>NUCLEOTIDE SEQUENCE</scope>
    <source>
        <strain evidence="3">CGMCC 1.15360</strain>
    </source>
</reference>
<comment type="caution">
    <text evidence="3">The sequence shown here is derived from an EMBL/GenBank/DDBJ whole genome shotgun (WGS) entry which is preliminary data.</text>
</comment>
<dbReference type="InterPro" id="IPR021150">
    <property type="entry name" value="Ubiq_cyt_c_chap"/>
</dbReference>
<dbReference type="RefSeq" id="WP_066771916.1">
    <property type="nucleotide sequence ID" value="NZ_BMIP01000008.1"/>
</dbReference>
<protein>
    <recommendedName>
        <fullName evidence="2">Ubiquinol-cytochrome c chaperone domain-containing protein</fullName>
    </recommendedName>
</protein>
<name>A0A916Z6D6_9SPHN</name>
<dbReference type="OrthoDB" id="7158889at2"/>
<organism evidence="3 4">
    <name type="scientific">Croceicoccus mobilis</name>
    <dbReference type="NCBI Taxonomy" id="1703339"/>
    <lineage>
        <taxon>Bacteria</taxon>
        <taxon>Pseudomonadati</taxon>
        <taxon>Pseudomonadota</taxon>
        <taxon>Alphaproteobacteria</taxon>
        <taxon>Sphingomonadales</taxon>
        <taxon>Erythrobacteraceae</taxon>
        <taxon>Croceicoccus</taxon>
    </lineage>
</organism>
<reference evidence="3" key="2">
    <citation type="submission" date="2020-09" db="EMBL/GenBank/DDBJ databases">
        <authorList>
            <person name="Sun Q."/>
            <person name="Zhou Y."/>
        </authorList>
    </citation>
    <scope>NUCLEOTIDE SEQUENCE</scope>
    <source>
        <strain evidence="3">CGMCC 1.15360</strain>
    </source>
</reference>
<feature type="domain" description="Ubiquinol-cytochrome c chaperone" evidence="2">
    <location>
        <begin position="38"/>
        <end position="167"/>
    </location>
</feature>
<dbReference type="Pfam" id="PF03981">
    <property type="entry name" value="Ubiq_cyt_C_chap"/>
    <property type="match status" value="1"/>
</dbReference>
<dbReference type="EMBL" id="BMIP01000008">
    <property type="protein sequence ID" value="GGD78830.1"/>
    <property type="molecule type" value="Genomic_DNA"/>
</dbReference>
<evidence type="ECO:0000313" key="4">
    <source>
        <dbReference type="Proteomes" id="UP000612349"/>
    </source>
</evidence>
<keyword evidence="4" id="KW-1185">Reference proteome</keyword>